<dbReference type="InterPro" id="IPR018392">
    <property type="entry name" value="LysM"/>
</dbReference>
<comment type="caution">
    <text evidence="2">The sequence shown here is derived from an EMBL/GenBank/DDBJ whole genome shotgun (WGS) entry which is preliminary data.</text>
</comment>
<gene>
    <name evidence="2" type="ORF">COR51_13320</name>
</gene>
<protein>
    <recommendedName>
        <fullName evidence="1">Toxin co-regulated pilus biosynthesis protein Q C-terminal domain-containing protein</fullName>
    </recommendedName>
</protein>
<dbReference type="Pfam" id="PF10671">
    <property type="entry name" value="TcpQ"/>
    <property type="match status" value="1"/>
</dbReference>
<keyword evidence="3" id="KW-1185">Reference proteome</keyword>
<dbReference type="Gene3D" id="3.10.350.10">
    <property type="entry name" value="LysM domain"/>
    <property type="match status" value="1"/>
</dbReference>
<dbReference type="EMBL" id="NWTN01000007">
    <property type="protein sequence ID" value="PRQ67105.1"/>
    <property type="molecule type" value="Genomic_DNA"/>
</dbReference>
<feature type="domain" description="Toxin co-regulated pilus biosynthesis protein Q C-terminal" evidence="1">
    <location>
        <begin position="173"/>
        <end position="246"/>
    </location>
</feature>
<dbReference type="RefSeq" id="WP_062459945.1">
    <property type="nucleotide sequence ID" value="NZ_FLLQ01000008.1"/>
</dbReference>
<name>A0ABX5DBN5_9VIBR</name>
<evidence type="ECO:0000313" key="2">
    <source>
        <dbReference type="EMBL" id="PRQ67105.1"/>
    </source>
</evidence>
<evidence type="ECO:0000313" key="3">
    <source>
        <dbReference type="Proteomes" id="UP000238163"/>
    </source>
</evidence>
<proteinExistence type="predicted"/>
<dbReference type="Proteomes" id="UP000238163">
    <property type="component" value="Unassembled WGS sequence"/>
</dbReference>
<organism evidence="2 3">
    <name type="scientific">Vibrio mediterranei</name>
    <dbReference type="NCBI Taxonomy" id="689"/>
    <lineage>
        <taxon>Bacteria</taxon>
        <taxon>Pseudomonadati</taxon>
        <taxon>Pseudomonadota</taxon>
        <taxon>Gammaproteobacteria</taxon>
        <taxon>Vibrionales</taxon>
        <taxon>Vibrionaceae</taxon>
        <taxon>Vibrio</taxon>
    </lineage>
</organism>
<dbReference type="InterPro" id="IPR018927">
    <property type="entry name" value="Pilus_synth_Q_C"/>
</dbReference>
<dbReference type="CDD" id="cd00118">
    <property type="entry name" value="LysM"/>
    <property type="match status" value="1"/>
</dbReference>
<dbReference type="InterPro" id="IPR036779">
    <property type="entry name" value="LysM_dom_sf"/>
</dbReference>
<accession>A0ABX5DBN5</accession>
<reference evidence="2 3" key="1">
    <citation type="submission" date="2018-03" db="EMBL/GenBank/DDBJ databases">
        <title>Genetic Diversity and Phenotypic Plasticity of AHL Mediated Quorum Sensing in Environmental Strains of Vibrio mediterranei.</title>
        <authorList>
            <person name="Lantoine F."/>
            <person name="Vouve F."/>
        </authorList>
    </citation>
    <scope>NUCLEOTIDE SEQUENCE [LARGE SCALE GENOMIC DNA]</scope>
    <source>
        <strain evidence="2 3">17LN0615E</strain>
    </source>
</reference>
<sequence length="247" mass="28161">MRKKVIKISMISLTVIILPLKALSKEVIVSNGDTLYSILRDNGIRSNANNVSCMVAINKIPNVRDIKVGTRLSLPSISTCKSMASITPDVIGTFDFPYMEKNNDSKLIESNEENNYRNHDEVKITCSYTLPKNADNYANIEGFNCGFAGKNQKHKSESYSQNTSNKNSMDANSFNIYEDKTLYYNITEWMNSINGTLRWNSEMDSRIISDISFGNDFRVALKKLSSYYGEYRFTYYEKNNVLEVTNN</sequence>
<evidence type="ECO:0000259" key="1">
    <source>
        <dbReference type="Pfam" id="PF10671"/>
    </source>
</evidence>